<dbReference type="GO" id="GO:0003700">
    <property type="term" value="F:DNA-binding transcription factor activity"/>
    <property type="evidence" value="ECO:0007669"/>
    <property type="project" value="InterPro"/>
</dbReference>
<gene>
    <name evidence="5" type="ORF">Amac_106420</name>
</gene>
<feature type="domain" description="HTH gntR-type" evidence="4">
    <location>
        <begin position="94"/>
        <end position="162"/>
    </location>
</feature>
<dbReference type="Gene3D" id="1.10.10.10">
    <property type="entry name" value="Winged helix-like DNA-binding domain superfamily/Winged helix DNA-binding domain"/>
    <property type="match status" value="2"/>
</dbReference>
<evidence type="ECO:0000313" key="6">
    <source>
        <dbReference type="Proteomes" id="UP000331127"/>
    </source>
</evidence>
<dbReference type="SMART" id="SM00345">
    <property type="entry name" value="HTH_GNTR"/>
    <property type="match status" value="2"/>
</dbReference>
<dbReference type="Pfam" id="PF00392">
    <property type="entry name" value="GntR"/>
    <property type="match status" value="2"/>
</dbReference>
<dbReference type="InterPro" id="IPR050679">
    <property type="entry name" value="Bact_HTH_transcr_reg"/>
</dbReference>
<accession>A0A5M3X7G2</accession>
<keyword evidence="6" id="KW-1185">Reference proteome</keyword>
<comment type="caution">
    <text evidence="5">The sequence shown here is derived from an EMBL/GenBank/DDBJ whole genome shotgun (WGS) entry which is preliminary data.</text>
</comment>
<dbReference type="OrthoDB" id="4338617at2"/>
<protein>
    <recommendedName>
        <fullName evidence="4">HTH gntR-type domain-containing protein</fullName>
    </recommendedName>
</protein>
<sequence length="167" mass="18655">MSAFGYDLSVLDREGPNPVYKQIADAIAARIRSGDLPEGSPIPSEADLVEEYRIARTTARRVARELREQGLAFTVQGEGTFVGQPGSPRGQRKIPRYQEIAAEVAERIRSGELPPNRPIPSEQGLIDQYGVSKVTARQAVQRLREQGWVFTVPHRGTYANEKEKWPK</sequence>
<dbReference type="Proteomes" id="UP000331127">
    <property type="component" value="Unassembled WGS sequence"/>
</dbReference>
<evidence type="ECO:0000256" key="3">
    <source>
        <dbReference type="ARBA" id="ARBA00023163"/>
    </source>
</evidence>
<dbReference type="PROSITE" id="PS50949">
    <property type="entry name" value="HTH_GNTR"/>
    <property type="match status" value="2"/>
</dbReference>
<keyword evidence="2" id="KW-0238">DNA-binding</keyword>
<organism evidence="5 6">
    <name type="scientific">Acrocarpospora macrocephala</name>
    <dbReference type="NCBI Taxonomy" id="150177"/>
    <lineage>
        <taxon>Bacteria</taxon>
        <taxon>Bacillati</taxon>
        <taxon>Actinomycetota</taxon>
        <taxon>Actinomycetes</taxon>
        <taxon>Streptosporangiales</taxon>
        <taxon>Streptosporangiaceae</taxon>
        <taxon>Acrocarpospora</taxon>
    </lineage>
</organism>
<reference evidence="5 6" key="1">
    <citation type="submission" date="2019-10" db="EMBL/GenBank/DDBJ databases">
        <title>Whole genome shotgun sequence of Acrocarpospora macrocephala NBRC 16266.</title>
        <authorList>
            <person name="Ichikawa N."/>
            <person name="Kimura A."/>
            <person name="Kitahashi Y."/>
            <person name="Komaki H."/>
            <person name="Oguchi A."/>
        </authorList>
    </citation>
    <scope>NUCLEOTIDE SEQUENCE [LARGE SCALE GENOMIC DNA]</scope>
    <source>
        <strain evidence="5 6">NBRC 16266</strain>
    </source>
</reference>
<feature type="domain" description="HTH gntR-type" evidence="4">
    <location>
        <begin position="17"/>
        <end position="85"/>
    </location>
</feature>
<keyword evidence="3" id="KW-0804">Transcription</keyword>
<dbReference type="AlphaFoldDB" id="A0A5M3X7G2"/>
<name>A0A5M3X7G2_9ACTN</name>
<dbReference type="SUPFAM" id="SSF46785">
    <property type="entry name" value="Winged helix' DNA-binding domain"/>
    <property type="match status" value="2"/>
</dbReference>
<evidence type="ECO:0000256" key="2">
    <source>
        <dbReference type="ARBA" id="ARBA00023125"/>
    </source>
</evidence>
<dbReference type="PANTHER" id="PTHR44846">
    <property type="entry name" value="MANNOSYL-D-GLYCERATE TRANSPORT/METABOLISM SYSTEM REPRESSOR MNGR-RELATED"/>
    <property type="match status" value="1"/>
</dbReference>
<dbReference type="GO" id="GO:0003677">
    <property type="term" value="F:DNA binding"/>
    <property type="evidence" value="ECO:0007669"/>
    <property type="project" value="UniProtKB-KW"/>
</dbReference>
<evidence type="ECO:0000259" key="4">
    <source>
        <dbReference type="PROSITE" id="PS50949"/>
    </source>
</evidence>
<proteinExistence type="predicted"/>
<dbReference type="CDD" id="cd07377">
    <property type="entry name" value="WHTH_GntR"/>
    <property type="match status" value="2"/>
</dbReference>
<dbReference type="EMBL" id="BLAE01000135">
    <property type="protein sequence ID" value="GES17044.1"/>
    <property type="molecule type" value="Genomic_DNA"/>
</dbReference>
<dbReference type="InterPro" id="IPR000524">
    <property type="entry name" value="Tscrpt_reg_HTH_GntR"/>
</dbReference>
<keyword evidence="1" id="KW-0805">Transcription regulation</keyword>
<evidence type="ECO:0000313" key="5">
    <source>
        <dbReference type="EMBL" id="GES17044.1"/>
    </source>
</evidence>
<dbReference type="PRINTS" id="PR00035">
    <property type="entry name" value="HTHGNTR"/>
</dbReference>
<dbReference type="InterPro" id="IPR036388">
    <property type="entry name" value="WH-like_DNA-bd_sf"/>
</dbReference>
<dbReference type="InterPro" id="IPR036390">
    <property type="entry name" value="WH_DNA-bd_sf"/>
</dbReference>
<evidence type="ECO:0000256" key="1">
    <source>
        <dbReference type="ARBA" id="ARBA00023015"/>
    </source>
</evidence>